<dbReference type="AlphaFoldDB" id="A0AAE0YCC9"/>
<dbReference type="Proteomes" id="UP001283361">
    <property type="component" value="Unassembled WGS sequence"/>
</dbReference>
<reference evidence="1" key="1">
    <citation type="journal article" date="2023" name="G3 (Bethesda)">
        <title>A reference genome for the long-term kleptoplast-retaining sea slug Elysia crispata morphotype clarki.</title>
        <authorList>
            <person name="Eastman K.E."/>
            <person name="Pendleton A.L."/>
            <person name="Shaikh M.A."/>
            <person name="Suttiyut T."/>
            <person name="Ogas R."/>
            <person name="Tomko P."/>
            <person name="Gavelis G."/>
            <person name="Widhalm J.R."/>
            <person name="Wisecaver J.H."/>
        </authorList>
    </citation>
    <scope>NUCLEOTIDE SEQUENCE</scope>
    <source>
        <strain evidence="1">ECLA1</strain>
    </source>
</reference>
<sequence length="108" mass="12574">MLICFRYLEMSHIAKNFESSAYKDHSIIQDRNEGIGVSSRESPLILENVRPHLCQECILHHVFAALQRPVCPVMLLLRVQESVAPLCYIKYPIKEKDWSILLTRDNSY</sequence>
<organism evidence="1 2">
    <name type="scientific">Elysia crispata</name>
    <name type="common">lettuce slug</name>
    <dbReference type="NCBI Taxonomy" id="231223"/>
    <lineage>
        <taxon>Eukaryota</taxon>
        <taxon>Metazoa</taxon>
        <taxon>Spiralia</taxon>
        <taxon>Lophotrochozoa</taxon>
        <taxon>Mollusca</taxon>
        <taxon>Gastropoda</taxon>
        <taxon>Heterobranchia</taxon>
        <taxon>Euthyneura</taxon>
        <taxon>Panpulmonata</taxon>
        <taxon>Sacoglossa</taxon>
        <taxon>Placobranchoidea</taxon>
        <taxon>Plakobranchidae</taxon>
        <taxon>Elysia</taxon>
    </lineage>
</organism>
<gene>
    <name evidence="1" type="ORF">RRG08_054265</name>
</gene>
<proteinExistence type="predicted"/>
<keyword evidence="2" id="KW-1185">Reference proteome</keyword>
<accession>A0AAE0YCC9</accession>
<dbReference type="EMBL" id="JAWDGP010006482">
    <property type="protein sequence ID" value="KAK3740244.1"/>
    <property type="molecule type" value="Genomic_DNA"/>
</dbReference>
<name>A0AAE0YCC9_9GAST</name>
<comment type="caution">
    <text evidence="1">The sequence shown here is derived from an EMBL/GenBank/DDBJ whole genome shotgun (WGS) entry which is preliminary data.</text>
</comment>
<evidence type="ECO:0000313" key="2">
    <source>
        <dbReference type="Proteomes" id="UP001283361"/>
    </source>
</evidence>
<evidence type="ECO:0000313" key="1">
    <source>
        <dbReference type="EMBL" id="KAK3740244.1"/>
    </source>
</evidence>
<protein>
    <submittedName>
        <fullName evidence="1">Uncharacterized protein</fullName>
    </submittedName>
</protein>